<evidence type="ECO:0000259" key="5">
    <source>
        <dbReference type="Pfam" id="PF00155"/>
    </source>
</evidence>
<dbReference type="GO" id="GO:0008483">
    <property type="term" value="F:transaminase activity"/>
    <property type="evidence" value="ECO:0007669"/>
    <property type="project" value="UniProtKB-KW"/>
</dbReference>
<keyword evidence="3" id="KW-0808">Transferase</keyword>
<comment type="caution">
    <text evidence="6">The sequence shown here is derived from an EMBL/GenBank/DDBJ whole genome shotgun (WGS) entry which is preliminary data.</text>
</comment>
<evidence type="ECO:0000256" key="2">
    <source>
        <dbReference type="ARBA" id="ARBA00022898"/>
    </source>
</evidence>
<dbReference type="Gene3D" id="3.40.640.10">
    <property type="entry name" value="Type I PLP-dependent aspartate aminotransferase-like (Major domain)"/>
    <property type="match status" value="1"/>
</dbReference>
<feature type="domain" description="Aminotransferase class I/classII large" evidence="5">
    <location>
        <begin position="20"/>
        <end position="331"/>
    </location>
</feature>
<dbReference type="CDD" id="cd00609">
    <property type="entry name" value="AAT_like"/>
    <property type="match status" value="1"/>
</dbReference>
<evidence type="ECO:0000313" key="7">
    <source>
        <dbReference type="Proteomes" id="UP001596445"/>
    </source>
</evidence>
<reference evidence="6 7" key="1">
    <citation type="journal article" date="2019" name="Int. J. Syst. Evol. Microbiol.">
        <title>The Global Catalogue of Microorganisms (GCM) 10K type strain sequencing project: providing services to taxonomists for standard genome sequencing and annotation.</title>
        <authorList>
            <consortium name="The Broad Institute Genomics Platform"/>
            <consortium name="The Broad Institute Genome Sequencing Center for Infectious Disease"/>
            <person name="Wu L."/>
            <person name="Ma J."/>
        </authorList>
    </citation>
    <scope>NUCLEOTIDE SEQUENCE [LARGE SCALE GENOMIC DNA]</scope>
    <source>
        <strain evidence="6 7">JCM 30072</strain>
    </source>
</reference>
<comment type="similarity">
    <text evidence="3">Belongs to the class-I pyridoxal-phosphate-dependent aminotransferase family.</text>
</comment>
<dbReference type="PANTHER" id="PTHR42885:SF1">
    <property type="entry name" value="THREONINE-PHOSPHATE DECARBOXYLASE"/>
    <property type="match status" value="1"/>
</dbReference>
<dbReference type="InterPro" id="IPR015421">
    <property type="entry name" value="PyrdxlP-dep_Trfase_major"/>
</dbReference>
<organism evidence="6 7">
    <name type="scientific">Halovenus salina</name>
    <dbReference type="NCBI Taxonomy" id="1510225"/>
    <lineage>
        <taxon>Archaea</taxon>
        <taxon>Methanobacteriati</taxon>
        <taxon>Methanobacteriota</taxon>
        <taxon>Stenosarchaea group</taxon>
        <taxon>Halobacteria</taxon>
        <taxon>Halobacteriales</taxon>
        <taxon>Haloarculaceae</taxon>
        <taxon>Halovenus</taxon>
    </lineage>
</organism>
<keyword evidence="2" id="KW-0663">Pyridoxal phosphate</keyword>
<dbReference type="InterPro" id="IPR004839">
    <property type="entry name" value="Aminotransferase_I/II_large"/>
</dbReference>
<evidence type="ECO:0000256" key="3">
    <source>
        <dbReference type="RuleBase" id="RU000481"/>
    </source>
</evidence>
<evidence type="ECO:0000256" key="4">
    <source>
        <dbReference type="SAM" id="MobiDB-lite"/>
    </source>
</evidence>
<dbReference type="PANTHER" id="PTHR42885">
    <property type="entry name" value="HISTIDINOL-PHOSPHATE AMINOTRANSFERASE-RELATED"/>
    <property type="match status" value="1"/>
</dbReference>
<proteinExistence type="inferred from homology"/>
<name>A0ABD5VWZ2_9EURY</name>
<dbReference type="EC" id="2.6.1.-" evidence="3"/>
<dbReference type="Proteomes" id="UP001596445">
    <property type="component" value="Unassembled WGS sequence"/>
</dbReference>
<evidence type="ECO:0000313" key="6">
    <source>
        <dbReference type="EMBL" id="MFC7056969.1"/>
    </source>
</evidence>
<protein>
    <recommendedName>
        <fullName evidence="3">Aminotransferase</fullName>
        <ecNumber evidence="3">2.6.1.-</ecNumber>
    </recommendedName>
</protein>
<feature type="region of interest" description="Disordered" evidence="4">
    <location>
        <begin position="1"/>
        <end position="33"/>
    </location>
</feature>
<gene>
    <name evidence="6" type="ORF">ACFQQG_00725</name>
</gene>
<dbReference type="InterPro" id="IPR015424">
    <property type="entry name" value="PyrdxlP-dep_Trfase"/>
</dbReference>
<accession>A0ABD5VWZ2</accession>
<dbReference type="InterPro" id="IPR015422">
    <property type="entry name" value="PyrdxlP-dep_Trfase_small"/>
</dbReference>
<keyword evidence="6" id="KW-0456">Lyase</keyword>
<sequence>MDPDAVDGVERVEHGGKTGVLDFSANTNPESPEGVAEVYQSALGAARSYPQDPPAAFCEAAADYVDCASNAVVPTPGGLAGMRLAMEVSLQSGDSVLLPAPSFGEYSREVRLQGATPVFVDHDAILDADPSEHAMVIICHPNNPTGEVYDDTALRAFAARCRDHDTVLLVDEAFLDFTDHPSLAGENGVVVARSLTKMFGLPGIRAGFLAATGTTRERLGIARQTWNLGAPAVAVGEYCMGRREFVEQTRQRVRTERERLTTELGEQFDVFDSDAPFLLLDVGERSVDRVLEATRAEGIAVRDARTFRGLDSHIRVAVRLPSENDRLCEVLGDV</sequence>
<dbReference type="InterPro" id="IPR004838">
    <property type="entry name" value="NHTrfase_class1_PyrdxlP-BS"/>
</dbReference>
<dbReference type="GeneID" id="76628764"/>
<dbReference type="Gene3D" id="3.90.1150.10">
    <property type="entry name" value="Aspartate Aminotransferase, domain 1"/>
    <property type="match status" value="1"/>
</dbReference>
<dbReference type="GO" id="GO:0016829">
    <property type="term" value="F:lyase activity"/>
    <property type="evidence" value="ECO:0007669"/>
    <property type="project" value="UniProtKB-KW"/>
</dbReference>
<dbReference type="SUPFAM" id="SSF53383">
    <property type="entry name" value="PLP-dependent transferases"/>
    <property type="match status" value="1"/>
</dbReference>
<keyword evidence="3" id="KW-0032">Aminotransferase</keyword>
<dbReference type="PROSITE" id="PS00105">
    <property type="entry name" value="AA_TRANSFER_CLASS_1"/>
    <property type="match status" value="1"/>
</dbReference>
<comment type="cofactor">
    <cofactor evidence="1 3">
        <name>pyridoxal 5'-phosphate</name>
        <dbReference type="ChEBI" id="CHEBI:597326"/>
    </cofactor>
</comment>
<dbReference type="RefSeq" id="WP_267162679.1">
    <property type="nucleotide sequence ID" value="NZ_CP112972.1"/>
</dbReference>
<dbReference type="AlphaFoldDB" id="A0ABD5VWZ2"/>
<evidence type="ECO:0000256" key="1">
    <source>
        <dbReference type="ARBA" id="ARBA00001933"/>
    </source>
</evidence>
<keyword evidence="7" id="KW-1185">Reference proteome</keyword>
<dbReference type="Pfam" id="PF00155">
    <property type="entry name" value="Aminotran_1_2"/>
    <property type="match status" value="1"/>
</dbReference>
<dbReference type="EMBL" id="JBHSZI010000001">
    <property type="protein sequence ID" value="MFC7056969.1"/>
    <property type="molecule type" value="Genomic_DNA"/>
</dbReference>